<dbReference type="OrthoDB" id="206088at2759"/>
<feature type="region of interest" description="Disordered" evidence="3">
    <location>
        <begin position="135"/>
        <end position="225"/>
    </location>
</feature>
<organism evidence="5 6">
    <name type="scientific">Streblomastix strix</name>
    <dbReference type="NCBI Taxonomy" id="222440"/>
    <lineage>
        <taxon>Eukaryota</taxon>
        <taxon>Metamonada</taxon>
        <taxon>Preaxostyla</taxon>
        <taxon>Oxymonadida</taxon>
        <taxon>Streblomastigidae</taxon>
        <taxon>Streblomastix</taxon>
    </lineage>
</organism>
<dbReference type="Gene3D" id="3.30.470.30">
    <property type="entry name" value="DNA ligase/mRNA capping enzyme"/>
    <property type="match status" value="2"/>
</dbReference>
<dbReference type="SUPFAM" id="SSF56091">
    <property type="entry name" value="DNA ligase/mRNA capping enzyme, catalytic domain"/>
    <property type="match status" value="2"/>
</dbReference>
<evidence type="ECO:0000256" key="1">
    <source>
        <dbReference type="ARBA" id="ARBA00007572"/>
    </source>
</evidence>
<dbReference type="Pfam" id="PF01068">
    <property type="entry name" value="DNA_ligase_A_M"/>
    <property type="match status" value="1"/>
</dbReference>
<dbReference type="InterPro" id="IPR050191">
    <property type="entry name" value="ATP-dep_DNA_ligase"/>
</dbReference>
<accession>A0A5J4TFD4</accession>
<protein>
    <submittedName>
        <fullName evidence="5">Putative DNA ligase 1</fullName>
    </submittedName>
</protein>
<comment type="caution">
    <text evidence="5">The sequence shown here is derived from an EMBL/GenBank/DDBJ whole genome shotgun (WGS) entry which is preliminary data.</text>
</comment>
<feature type="compositionally biased region" description="Low complexity" evidence="3">
    <location>
        <begin position="194"/>
        <end position="206"/>
    </location>
</feature>
<dbReference type="GO" id="GO:0003910">
    <property type="term" value="F:DNA ligase (ATP) activity"/>
    <property type="evidence" value="ECO:0007669"/>
    <property type="project" value="InterPro"/>
</dbReference>
<reference evidence="5 6" key="1">
    <citation type="submission" date="2019-03" db="EMBL/GenBank/DDBJ databases">
        <title>Single cell metagenomics reveals metabolic interactions within the superorganism composed of flagellate Streblomastix strix and complex community of Bacteroidetes bacteria on its surface.</title>
        <authorList>
            <person name="Treitli S.C."/>
            <person name="Kolisko M."/>
            <person name="Husnik F."/>
            <person name="Keeling P."/>
            <person name="Hampl V."/>
        </authorList>
    </citation>
    <scope>NUCLEOTIDE SEQUENCE [LARGE SCALE GENOMIC DNA]</scope>
    <source>
        <strain evidence="5">ST1C</strain>
    </source>
</reference>
<feature type="domain" description="ATP-dependent DNA ligase family profile" evidence="4">
    <location>
        <begin position="297"/>
        <end position="347"/>
    </location>
</feature>
<keyword evidence="2 5" id="KW-0436">Ligase</keyword>
<dbReference type="GO" id="GO:0005524">
    <property type="term" value="F:ATP binding"/>
    <property type="evidence" value="ECO:0007669"/>
    <property type="project" value="InterPro"/>
</dbReference>
<name>A0A5J4TFD4_9EUKA</name>
<feature type="region of interest" description="Disordered" evidence="3">
    <location>
        <begin position="72"/>
        <end position="119"/>
    </location>
</feature>
<dbReference type="GO" id="GO:0006273">
    <property type="term" value="P:lagging strand elongation"/>
    <property type="evidence" value="ECO:0007669"/>
    <property type="project" value="TreeGrafter"/>
</dbReference>
<evidence type="ECO:0000313" key="6">
    <source>
        <dbReference type="Proteomes" id="UP000324800"/>
    </source>
</evidence>
<gene>
    <name evidence="5" type="ORF">EZS28_048113</name>
</gene>
<evidence type="ECO:0000256" key="3">
    <source>
        <dbReference type="SAM" id="MobiDB-lite"/>
    </source>
</evidence>
<dbReference type="PROSITE" id="PS50160">
    <property type="entry name" value="DNA_LIGASE_A3"/>
    <property type="match status" value="1"/>
</dbReference>
<dbReference type="AlphaFoldDB" id="A0A5J4TFD4"/>
<dbReference type="GO" id="GO:0006310">
    <property type="term" value="P:DNA recombination"/>
    <property type="evidence" value="ECO:0007669"/>
    <property type="project" value="InterPro"/>
</dbReference>
<sequence length="347" mass="37773">MIVAALRKGGIRNLETECNFAVGLPIQAMLAKPCNSATQVLGRMRTFGNRFTCEYKYDGLRAQFHFPLGSISNETSSSSSQSSSQSSSSQSSSSQSSSSSAQSSSSSKPNAKSKSKTIQKGIGAQMDISKFFQKKPVQNDNSGEEKKVQISSASSGTKTTEKQQPSASNNKITDSNTSKAGSNQLMHNVSKIGSTSSNKTQSTSSKDPSQQEDIHMKYLLTPQRPRIYSRNKENLTEMYPDALAQIIRASQGPGVTGEALKGGFVIDSEIVAYDRENKKILPFQVLQQRSRKGVASVNDVKVQVCIVCFDLLAIGGRSIMNLPLEQRRQVLRESFAWETGKLQISES</sequence>
<feature type="compositionally biased region" description="Polar residues" evidence="3">
    <location>
        <begin position="149"/>
        <end position="193"/>
    </location>
</feature>
<dbReference type="Proteomes" id="UP000324800">
    <property type="component" value="Unassembled WGS sequence"/>
</dbReference>
<proteinExistence type="inferred from homology"/>
<comment type="similarity">
    <text evidence="1">Belongs to the ATP-dependent DNA ligase family.</text>
</comment>
<feature type="compositionally biased region" description="Low complexity" evidence="3">
    <location>
        <begin position="76"/>
        <end position="107"/>
    </location>
</feature>
<dbReference type="GO" id="GO:0006281">
    <property type="term" value="P:DNA repair"/>
    <property type="evidence" value="ECO:0007669"/>
    <property type="project" value="InterPro"/>
</dbReference>
<dbReference type="PANTHER" id="PTHR45674">
    <property type="entry name" value="DNA LIGASE 1/3 FAMILY MEMBER"/>
    <property type="match status" value="1"/>
</dbReference>
<evidence type="ECO:0000259" key="4">
    <source>
        <dbReference type="PROSITE" id="PS50160"/>
    </source>
</evidence>
<dbReference type="EMBL" id="SNRW01033112">
    <property type="protein sequence ID" value="KAA6356360.1"/>
    <property type="molecule type" value="Genomic_DNA"/>
</dbReference>
<dbReference type="InterPro" id="IPR012310">
    <property type="entry name" value="DNA_ligase_ATP-dep_cent"/>
</dbReference>
<feature type="non-terminal residue" evidence="5">
    <location>
        <position position="347"/>
    </location>
</feature>
<evidence type="ECO:0000256" key="2">
    <source>
        <dbReference type="ARBA" id="ARBA00022598"/>
    </source>
</evidence>
<dbReference type="PANTHER" id="PTHR45674:SF4">
    <property type="entry name" value="DNA LIGASE 1"/>
    <property type="match status" value="1"/>
</dbReference>
<evidence type="ECO:0000313" key="5">
    <source>
        <dbReference type="EMBL" id="KAA6356360.1"/>
    </source>
</evidence>